<organism evidence="1 2">
    <name type="scientific">Streptomyces kronopolitis</name>
    <dbReference type="NCBI Taxonomy" id="1612435"/>
    <lineage>
        <taxon>Bacteria</taxon>
        <taxon>Bacillati</taxon>
        <taxon>Actinomycetota</taxon>
        <taxon>Actinomycetes</taxon>
        <taxon>Kitasatosporales</taxon>
        <taxon>Streptomycetaceae</taxon>
        <taxon>Streptomyces</taxon>
    </lineage>
</organism>
<dbReference type="Proteomes" id="UP000600080">
    <property type="component" value="Unassembled WGS sequence"/>
</dbReference>
<sequence>MPLLPRRRPRRRRSRWDTVPEDAQVLGVARTLTSATRLLDVMRLLRPEDGIAVSYTVNPGSAFAGGLADYFDGLGARVLSWREATRRPFDLAVACAVHPSMRQLDAPLLVMPHGAGYNRLVTESTGEPGAPAGLSRRELMRGRRVLPAAIGVSHEEQIDRLARTCPQAVPVAHLVGDYCWDRIEQSRPRRDLYRARLGVGRGRRLVVVNSTWSEHSLLGRHPDLPAKLVAALPADEFAVALVLHPNVWARHSPHRVHQRLARAMDAGLLVLPPQEGWRAALIASDWVVGDHGSTTFYSAALHRVLLLAATGLDELDPASPTAALSRTAPRLDPDGDLLAQLLAAAEQHRPQRLQAPVDGQLAARGEAGRRLQEVMYPFLAHRNIALPADPPVPDPVPEPNPERRVAPTAFDVTGEVLPDGSVAVRRHPVLAHDAHGHDESRGFLAVTEQETHRLWRSSAEVMARTVIDGELAPADWLRARIDSPRASLDVAVAALAEDRCLLLLRRCGTLLEAHARRAYGDPGPRLDPLLLGAAVQVWLNARRTAAELSGGLLVRTGARTLDVAFTWPP</sequence>
<accession>A0ABQ2JGP5</accession>
<dbReference type="EMBL" id="BMND01000009">
    <property type="protein sequence ID" value="GGN44548.1"/>
    <property type="molecule type" value="Genomic_DNA"/>
</dbReference>
<evidence type="ECO:0008006" key="3">
    <source>
        <dbReference type="Google" id="ProtNLM"/>
    </source>
</evidence>
<evidence type="ECO:0000313" key="1">
    <source>
        <dbReference type="EMBL" id="GGN44548.1"/>
    </source>
</evidence>
<protein>
    <recommendedName>
        <fullName evidence="3">Translation initiation factor IF-2</fullName>
    </recommendedName>
</protein>
<name>A0ABQ2JGP5_9ACTN</name>
<dbReference type="RefSeq" id="WP_189097865.1">
    <property type="nucleotide sequence ID" value="NZ_BMND01000009.1"/>
</dbReference>
<dbReference type="GeneID" id="301548496"/>
<gene>
    <name evidence="1" type="ORF">GCM10012285_27170</name>
</gene>
<evidence type="ECO:0000313" key="2">
    <source>
        <dbReference type="Proteomes" id="UP000600080"/>
    </source>
</evidence>
<proteinExistence type="predicted"/>
<reference evidence="2" key="1">
    <citation type="journal article" date="2019" name="Int. J. Syst. Evol. Microbiol.">
        <title>The Global Catalogue of Microorganisms (GCM) 10K type strain sequencing project: providing services to taxonomists for standard genome sequencing and annotation.</title>
        <authorList>
            <consortium name="The Broad Institute Genomics Platform"/>
            <consortium name="The Broad Institute Genome Sequencing Center for Infectious Disease"/>
            <person name="Wu L."/>
            <person name="Ma J."/>
        </authorList>
    </citation>
    <scope>NUCLEOTIDE SEQUENCE [LARGE SCALE GENOMIC DNA]</scope>
    <source>
        <strain evidence="2">CGMCC 4.7323</strain>
    </source>
</reference>
<comment type="caution">
    <text evidence="1">The sequence shown here is derived from an EMBL/GenBank/DDBJ whole genome shotgun (WGS) entry which is preliminary data.</text>
</comment>
<keyword evidence="2" id="KW-1185">Reference proteome</keyword>